<evidence type="ECO:0000256" key="1">
    <source>
        <dbReference type="ARBA" id="ARBA00001946"/>
    </source>
</evidence>
<evidence type="ECO:0000256" key="5">
    <source>
        <dbReference type="SAM" id="Phobius"/>
    </source>
</evidence>
<proteinExistence type="predicted"/>
<comment type="caution">
    <text evidence="7">The sequence shown here is derived from an EMBL/GenBank/DDBJ whole genome shotgun (WGS) entry which is preliminary data.</text>
</comment>
<keyword evidence="5" id="KW-0472">Membrane</keyword>
<feature type="transmembrane region" description="Helical" evidence="5">
    <location>
        <begin position="80"/>
        <end position="103"/>
    </location>
</feature>
<reference evidence="7 8" key="1">
    <citation type="submission" date="2016-06" db="EMBL/GenBank/DDBJ databases">
        <title>Four novel species of enterococci isolated from chicken manure.</title>
        <authorList>
            <person name="Van Tyne D."/>
        </authorList>
    </citation>
    <scope>NUCLEOTIDE SEQUENCE [LARGE SCALE GENOMIC DNA]</scope>
    <source>
        <strain evidence="7 8">CU12B</strain>
    </source>
</reference>
<dbReference type="EMBL" id="MAEL01000035">
    <property type="protein sequence ID" value="KAF1304060.1"/>
    <property type="molecule type" value="Genomic_DNA"/>
</dbReference>
<dbReference type="PANTHER" id="PTHR11603">
    <property type="entry name" value="AAA FAMILY ATPASE"/>
    <property type="match status" value="1"/>
</dbReference>
<comment type="cofactor">
    <cofactor evidence="1">
        <name>Mg(2+)</name>
        <dbReference type="ChEBI" id="CHEBI:18420"/>
    </cofactor>
</comment>
<feature type="transmembrane region" description="Helical" evidence="5">
    <location>
        <begin position="7"/>
        <end position="29"/>
    </location>
</feature>
<name>A0ABQ6YZV0_9ENTE</name>
<evidence type="ECO:0000313" key="7">
    <source>
        <dbReference type="EMBL" id="KAF1304060.1"/>
    </source>
</evidence>
<dbReference type="CDD" id="cd09877">
    <property type="entry name" value="PIN_YacL-like"/>
    <property type="match status" value="1"/>
</dbReference>
<dbReference type="PROSITE" id="PS50926">
    <property type="entry name" value="TRAM"/>
    <property type="match status" value="1"/>
</dbReference>
<feature type="domain" description="TRAM" evidence="6">
    <location>
        <begin position="296"/>
        <end position="357"/>
    </location>
</feature>
<dbReference type="SUPFAM" id="SSF88723">
    <property type="entry name" value="PIN domain-like"/>
    <property type="match status" value="1"/>
</dbReference>
<accession>A0ABQ6YZV0</accession>
<dbReference type="Pfam" id="PF01850">
    <property type="entry name" value="PIN"/>
    <property type="match status" value="1"/>
</dbReference>
<evidence type="ECO:0000256" key="3">
    <source>
        <dbReference type="ARBA" id="ARBA00022801"/>
    </source>
</evidence>
<feature type="transmembrane region" description="Helical" evidence="5">
    <location>
        <begin position="109"/>
        <end position="127"/>
    </location>
</feature>
<dbReference type="InterPro" id="IPR052041">
    <property type="entry name" value="Nucleic_acid_metab_PIN/TRAM"/>
</dbReference>
<dbReference type="InterPro" id="IPR029060">
    <property type="entry name" value="PIN-like_dom_sf"/>
</dbReference>
<keyword evidence="5" id="KW-0812">Transmembrane</keyword>
<evidence type="ECO:0000256" key="4">
    <source>
        <dbReference type="ARBA" id="ARBA00022842"/>
    </source>
</evidence>
<keyword evidence="3" id="KW-0378">Hydrolase</keyword>
<keyword evidence="5" id="KW-1133">Transmembrane helix</keyword>
<keyword evidence="8" id="KW-1185">Reference proteome</keyword>
<dbReference type="InterPro" id="IPR002792">
    <property type="entry name" value="TRAM_dom"/>
</dbReference>
<keyword evidence="4" id="KW-0460">Magnesium</keyword>
<dbReference type="PANTHER" id="PTHR11603:SF147">
    <property type="entry name" value="MEMBRANE PROTEIN"/>
    <property type="match status" value="1"/>
</dbReference>
<dbReference type="SMART" id="SM00670">
    <property type="entry name" value="PINc"/>
    <property type="match status" value="1"/>
</dbReference>
<gene>
    <name evidence="7" type="ORF">BAU17_03990</name>
</gene>
<dbReference type="Gene3D" id="3.40.50.1010">
    <property type="entry name" value="5'-nuclease"/>
    <property type="match status" value="1"/>
</dbReference>
<evidence type="ECO:0000256" key="2">
    <source>
        <dbReference type="ARBA" id="ARBA00022722"/>
    </source>
</evidence>
<organism evidence="7 8">
    <name type="scientific">Candidatus Enterococcus willemsii</name>
    <dbReference type="NCBI Taxonomy" id="1857215"/>
    <lineage>
        <taxon>Bacteria</taxon>
        <taxon>Bacillati</taxon>
        <taxon>Bacillota</taxon>
        <taxon>Bacilli</taxon>
        <taxon>Lactobacillales</taxon>
        <taxon>Enterococcaceae</taxon>
        <taxon>Enterococcus</taxon>
    </lineage>
</organism>
<dbReference type="InterPro" id="IPR002716">
    <property type="entry name" value="PIN_dom"/>
</dbReference>
<dbReference type="Proteomes" id="UP000782705">
    <property type="component" value="Unassembled WGS sequence"/>
</dbReference>
<evidence type="ECO:0000313" key="8">
    <source>
        <dbReference type="Proteomes" id="UP000782705"/>
    </source>
</evidence>
<sequence>MQKRVITVLMVIAGASLGVSLLPLAWNAIGQQQNDWLNNTVTNSIIGAIIFFLFSLLVAKYISAGIQKVEKKLSEFSLTYLLFGAIGTIIGLMIGVIVSIPFYNWNIPFVNSVAPILIMIFLGYLGLQIGTTRIEEWKKVFGPRNKKADTNAEQQLLERKADDTFRKYKILDTSVIIDGRIYDIAQTGFLEGVLLIPNFVLYELQYIADSGDSLKRVRGRRGLDILNALQKEDGITVEMYDGDFEEISEVDSKLLKLAKLLDGVVVTNDYNLNKVAEFQNVPVLNINALANAVKPVVIPGEAMEVLLVKAGTERQQGVAYLDDGTMVVVEDGQHYMNERIKVIVTSALQTAAGRMIFAKPAHSGRGIDNTEK</sequence>
<evidence type="ECO:0000259" key="6">
    <source>
        <dbReference type="PROSITE" id="PS50926"/>
    </source>
</evidence>
<feature type="transmembrane region" description="Helical" evidence="5">
    <location>
        <begin position="41"/>
        <end position="59"/>
    </location>
</feature>
<keyword evidence="2" id="KW-0540">Nuclease</keyword>
<dbReference type="RefSeq" id="WP_161901931.1">
    <property type="nucleotide sequence ID" value="NZ_MAEL01000035.1"/>
</dbReference>
<protein>
    <recommendedName>
        <fullName evidence="6">TRAM domain-containing protein</fullName>
    </recommendedName>
</protein>